<dbReference type="InterPro" id="IPR029062">
    <property type="entry name" value="Class_I_gatase-like"/>
</dbReference>
<dbReference type="KEGG" id="tsq:D3A95_07230"/>
<dbReference type="EC" id="3.4.15.6" evidence="4 9"/>
<dbReference type="InterPro" id="IPR011811">
    <property type="entry name" value="Peptidase_S51_cyanophycinase"/>
</dbReference>
<evidence type="ECO:0000256" key="4">
    <source>
        <dbReference type="ARBA" id="ARBA00013115"/>
    </source>
</evidence>
<dbReference type="NCBIfam" id="TIGR02069">
    <property type="entry name" value="cyanophycinase"/>
    <property type="match status" value="1"/>
</dbReference>
<evidence type="ECO:0000256" key="6">
    <source>
        <dbReference type="ARBA" id="ARBA00022670"/>
    </source>
</evidence>
<dbReference type="Pfam" id="PF03575">
    <property type="entry name" value="Peptidase_S51"/>
    <property type="match status" value="1"/>
</dbReference>
<evidence type="ECO:0000256" key="9">
    <source>
        <dbReference type="PIRNR" id="PIRNR032067"/>
    </source>
</evidence>
<evidence type="ECO:0000256" key="8">
    <source>
        <dbReference type="ARBA" id="ARBA00022825"/>
    </source>
</evidence>
<comment type="function">
    <text evidence="2 9">Exopeptidase that catalyzes the hydrolytic cleavage of multi-L-arginyl-poly-L-aspartic acid (cyanophycin; a water-insoluble reserve polymer) into aspartate-arginine dipeptides.</text>
</comment>
<dbReference type="GO" id="GO:0008236">
    <property type="term" value="F:serine-type peptidase activity"/>
    <property type="evidence" value="ECO:0007669"/>
    <property type="project" value="UniProtKB-KW"/>
</dbReference>
<evidence type="ECO:0000256" key="7">
    <source>
        <dbReference type="ARBA" id="ARBA00022801"/>
    </source>
</evidence>
<keyword evidence="7 9" id="KW-0378">Hydrolase</keyword>
<dbReference type="CDD" id="cd03145">
    <property type="entry name" value="GAT1_cyanophycinase"/>
    <property type="match status" value="1"/>
</dbReference>
<reference evidence="12" key="1">
    <citation type="submission" date="2018-09" db="EMBL/GenBank/DDBJ databases">
        <title>Complete genome sequence of thermophilic cyanobacteria strain Thermosynechococcus elongatus PKUAC-SCTE542.</title>
        <authorList>
            <person name="Liang Y."/>
            <person name="Tang J."/>
            <person name="Daroch M."/>
        </authorList>
    </citation>
    <scope>NUCLEOTIDE SEQUENCE [LARGE SCALE GENOMIC DNA]</scope>
    <source>
        <strain evidence="12">E542</strain>
    </source>
</reference>
<comment type="catalytic activity">
    <reaction evidence="1 9">
        <text>[L-4-(L-arginin-2-N-yl)aspartate](n) + H2O = [L-4-(L-arginin-2-N-yl)aspartate](n-1) + L-4-(L-arginin-2-N-yl)aspartate</text>
        <dbReference type="Rhea" id="RHEA:12845"/>
        <dbReference type="Rhea" id="RHEA-COMP:13728"/>
        <dbReference type="Rhea" id="RHEA-COMP:13734"/>
        <dbReference type="ChEBI" id="CHEBI:15377"/>
        <dbReference type="ChEBI" id="CHEBI:137986"/>
        <dbReference type="ChEBI" id="CHEBI:137991"/>
        <dbReference type="EC" id="3.4.15.6"/>
    </reaction>
</comment>
<dbReference type="GO" id="GO:0008241">
    <property type="term" value="F:peptidyl-dipeptidase activity"/>
    <property type="evidence" value="ECO:0007669"/>
    <property type="project" value="UniProtKB-EC"/>
</dbReference>
<feature type="active site" description="Charge relay system" evidence="10">
    <location>
        <position position="178"/>
    </location>
</feature>
<protein>
    <recommendedName>
        <fullName evidence="5 9">Cyanophycinase</fullName>
        <ecNumber evidence="4 9">3.4.15.6</ecNumber>
    </recommendedName>
</protein>
<comment type="similarity">
    <text evidence="3 9">Belongs to the peptidase S51 family.</text>
</comment>
<evidence type="ECO:0000313" key="11">
    <source>
        <dbReference type="EMBL" id="QLL29197.1"/>
    </source>
</evidence>
<evidence type="ECO:0000256" key="3">
    <source>
        <dbReference type="ARBA" id="ARBA00006534"/>
    </source>
</evidence>
<dbReference type="Gene3D" id="3.40.50.880">
    <property type="match status" value="1"/>
</dbReference>
<organism evidence="11 12">
    <name type="scientific">Thermosynechococcus sichuanensis E542</name>
    <dbReference type="NCBI Taxonomy" id="2016101"/>
    <lineage>
        <taxon>Bacteria</taxon>
        <taxon>Bacillati</taxon>
        <taxon>Cyanobacteriota</taxon>
        <taxon>Cyanophyceae</taxon>
        <taxon>Acaryochloridales</taxon>
        <taxon>Thermosynechococcaceae</taxon>
        <taxon>Thermosynechococcus</taxon>
        <taxon>Thermosynechococcus sichuanensis</taxon>
    </lineage>
</organism>
<keyword evidence="8 9" id="KW-0720">Serine protease</keyword>
<name>A0A7D6JRM8_9CYAN</name>
<dbReference type="PIRSF" id="PIRSF032067">
    <property type="entry name" value="Cyanophycinase"/>
    <property type="match status" value="1"/>
</dbReference>
<dbReference type="Proteomes" id="UP000261812">
    <property type="component" value="Chromosome"/>
</dbReference>
<keyword evidence="12" id="KW-1185">Reference proteome</keyword>
<evidence type="ECO:0000256" key="2">
    <source>
        <dbReference type="ARBA" id="ARBA00002039"/>
    </source>
</evidence>
<evidence type="ECO:0000256" key="10">
    <source>
        <dbReference type="PIRSR" id="PIRSR032067-1"/>
    </source>
</evidence>
<dbReference type="GO" id="GO:0006508">
    <property type="term" value="P:proteolysis"/>
    <property type="evidence" value="ECO:0007669"/>
    <property type="project" value="UniProtKB-KW"/>
</dbReference>
<proteinExistence type="inferred from homology"/>
<dbReference type="PANTHER" id="PTHR36175:SF1">
    <property type="entry name" value="CYANOPHYCINASE"/>
    <property type="match status" value="1"/>
</dbReference>
<feature type="active site" description="Charge relay system" evidence="10">
    <location>
        <position position="220"/>
    </location>
</feature>
<dbReference type="InterPro" id="IPR005320">
    <property type="entry name" value="Peptidase_S51"/>
</dbReference>
<accession>A0A7D6JRM8</accession>
<gene>
    <name evidence="11" type="ORF">D3A95_07230</name>
</gene>
<feature type="active site" description="Charge relay system" evidence="10">
    <location>
        <position position="247"/>
    </location>
</feature>
<dbReference type="SUPFAM" id="SSF52317">
    <property type="entry name" value="Class I glutamine amidotransferase-like"/>
    <property type="match status" value="1"/>
</dbReference>
<dbReference type="EMBL" id="CP032152">
    <property type="protein sequence ID" value="QLL29197.1"/>
    <property type="molecule type" value="Genomic_DNA"/>
</dbReference>
<evidence type="ECO:0000256" key="1">
    <source>
        <dbReference type="ARBA" id="ARBA00001092"/>
    </source>
</evidence>
<keyword evidence="6 9" id="KW-0645">Protease</keyword>
<keyword evidence="11" id="KW-0121">Carboxypeptidase</keyword>
<evidence type="ECO:0000256" key="5">
    <source>
        <dbReference type="ARBA" id="ARBA00015719"/>
    </source>
</evidence>
<sequence>MLYRIPVSKGGYWHRPCQLHSFCPPIERFIYRNPMLQLDPISKTTNQHSGHKGLVMAIGGAEDKVRGRQILTTFCQRAGGLDAIIGVIPSASREPDAMGRLYHDIFREIGVKEVDVLLVSDRADAEREEMLARLSRCTGIFMSGGDQLRLSALLDETPLLYQLRHQVWEGKSILGGTSAGAAVMGECMIASGGSNEAPNRSLVDLATGLGILPDVLVDQHFHNRNRLARLISAISAHPDKLGVGIDEDTCAMFEADGMLRVLGRGSVTIVDPRDVSYTNYAHVDVNEPLSIYNLRLHILSDGDCYNLRTHQVQHKCILPPLN</sequence>
<dbReference type="GO" id="GO:0004180">
    <property type="term" value="F:carboxypeptidase activity"/>
    <property type="evidence" value="ECO:0007669"/>
    <property type="project" value="UniProtKB-KW"/>
</dbReference>
<dbReference type="PANTHER" id="PTHR36175">
    <property type="entry name" value="CYANOPHYCINASE"/>
    <property type="match status" value="1"/>
</dbReference>
<dbReference type="AlphaFoldDB" id="A0A7D6JRM8"/>
<evidence type="ECO:0000313" key="12">
    <source>
        <dbReference type="Proteomes" id="UP000261812"/>
    </source>
</evidence>